<sequence length="108" mass="11962">MRSKDITTGAATPVTLTLDYVSSSNFTPLALLLLLPFLLSRTNDETITMSKIQNLVQAVSSKSDSNKMKMKKEVPRDLCLRKSATYDPSIFCEGAERENDWGVNPACM</sequence>
<name>A0A2P6NY20_9EUKA</name>
<reference evidence="2 3" key="1">
    <citation type="journal article" date="2018" name="Genome Biol. Evol.">
        <title>Multiple Roots of Fruiting Body Formation in Amoebozoa.</title>
        <authorList>
            <person name="Hillmann F."/>
            <person name="Forbes G."/>
            <person name="Novohradska S."/>
            <person name="Ferling I."/>
            <person name="Riege K."/>
            <person name="Groth M."/>
            <person name="Westermann M."/>
            <person name="Marz M."/>
            <person name="Spaller T."/>
            <person name="Winckler T."/>
            <person name="Schaap P."/>
            <person name="Glockner G."/>
        </authorList>
    </citation>
    <scope>NUCLEOTIDE SEQUENCE [LARGE SCALE GENOMIC DNA]</scope>
    <source>
        <strain evidence="2 3">Jena</strain>
    </source>
</reference>
<protein>
    <submittedName>
        <fullName evidence="2">Uncharacterized protein</fullName>
    </submittedName>
</protein>
<keyword evidence="1" id="KW-0812">Transmembrane</keyword>
<gene>
    <name evidence="2" type="ORF">PROFUN_00307</name>
</gene>
<accession>A0A2P6NY20</accession>
<feature type="transmembrane region" description="Helical" evidence="1">
    <location>
        <begin position="20"/>
        <end position="39"/>
    </location>
</feature>
<comment type="caution">
    <text evidence="2">The sequence shown here is derived from an EMBL/GenBank/DDBJ whole genome shotgun (WGS) entry which is preliminary data.</text>
</comment>
<evidence type="ECO:0000313" key="3">
    <source>
        <dbReference type="Proteomes" id="UP000241769"/>
    </source>
</evidence>
<dbReference type="EMBL" id="MDYQ01000007">
    <property type="protein sequence ID" value="PRP88839.1"/>
    <property type="molecule type" value="Genomic_DNA"/>
</dbReference>
<keyword evidence="3" id="KW-1185">Reference proteome</keyword>
<keyword evidence="1" id="KW-0472">Membrane</keyword>
<keyword evidence="1" id="KW-1133">Transmembrane helix</keyword>
<evidence type="ECO:0000256" key="1">
    <source>
        <dbReference type="SAM" id="Phobius"/>
    </source>
</evidence>
<dbReference type="AlphaFoldDB" id="A0A2P6NY20"/>
<evidence type="ECO:0000313" key="2">
    <source>
        <dbReference type="EMBL" id="PRP88839.1"/>
    </source>
</evidence>
<proteinExistence type="predicted"/>
<dbReference type="Proteomes" id="UP000241769">
    <property type="component" value="Unassembled WGS sequence"/>
</dbReference>
<organism evidence="2 3">
    <name type="scientific">Planoprotostelium fungivorum</name>
    <dbReference type="NCBI Taxonomy" id="1890364"/>
    <lineage>
        <taxon>Eukaryota</taxon>
        <taxon>Amoebozoa</taxon>
        <taxon>Evosea</taxon>
        <taxon>Variosea</taxon>
        <taxon>Cavosteliida</taxon>
        <taxon>Cavosteliaceae</taxon>
        <taxon>Planoprotostelium</taxon>
    </lineage>
</organism>
<dbReference type="InParanoid" id="A0A2P6NY20"/>